<dbReference type="EMBL" id="BSUO01000001">
    <property type="protein sequence ID" value="GMA39165.1"/>
    <property type="molecule type" value="Genomic_DNA"/>
</dbReference>
<comment type="similarity">
    <text evidence="1">Belongs to the Gfo/Idh/MocA family.</text>
</comment>
<proteinExistence type="inferred from homology"/>
<dbReference type="InterPro" id="IPR051317">
    <property type="entry name" value="Gfo/Idh/MocA_oxidoreduct"/>
</dbReference>
<reference evidence="6" key="1">
    <citation type="journal article" date="2019" name="Int. J. Syst. Evol. Microbiol.">
        <title>The Global Catalogue of Microorganisms (GCM) 10K type strain sequencing project: providing services to taxonomists for standard genome sequencing and annotation.</title>
        <authorList>
            <consortium name="The Broad Institute Genomics Platform"/>
            <consortium name="The Broad Institute Genome Sequencing Center for Infectious Disease"/>
            <person name="Wu L."/>
            <person name="Ma J."/>
        </authorList>
    </citation>
    <scope>NUCLEOTIDE SEQUENCE [LARGE SCALE GENOMIC DNA]</scope>
    <source>
        <strain evidence="6">NBRC 113072</strain>
    </source>
</reference>
<gene>
    <name evidence="5" type="ORF">GCM10025883_12100</name>
</gene>
<dbReference type="Proteomes" id="UP001157126">
    <property type="component" value="Unassembled WGS sequence"/>
</dbReference>
<evidence type="ECO:0000259" key="3">
    <source>
        <dbReference type="Pfam" id="PF01408"/>
    </source>
</evidence>
<feature type="domain" description="Gfo/Idh/MocA-like oxidoreductase C-terminal" evidence="4">
    <location>
        <begin position="107"/>
        <end position="311"/>
    </location>
</feature>
<evidence type="ECO:0000313" key="5">
    <source>
        <dbReference type="EMBL" id="GMA39165.1"/>
    </source>
</evidence>
<dbReference type="SUPFAM" id="SSF51735">
    <property type="entry name" value="NAD(P)-binding Rossmann-fold domains"/>
    <property type="match status" value="1"/>
</dbReference>
<sequence>MAIASSSEQKVHAAYPEVRHHPDPAALIADPDVDLVIVTTPNDTHVPLAEAALAAGKHVVVEKPVALDAAQTERLVAAAAGAREKGLVTSVFHNRRWDGDFLTILDAIDRGLVGRPVSLESRFDRFRPEPRQRWREVPGPGSGLWADLGPHLVDQALVLFGRPEWVSADIATVRDGAQVDDDAHVVLGYDRLRVVLGASTLAARPGPRFVLHGTTGTLVIEGLDPQEPQLADGHLPGQEGYGLGASDATLTTAEGTSTIPRLRGGYLDFYTRLRDAILGLDDAPVTVEEALVVMQVIDAARLSSTEGRRVTGETA</sequence>
<protein>
    <submittedName>
        <fullName evidence="5">Oxidoreductase</fullName>
    </submittedName>
</protein>
<dbReference type="RefSeq" id="WP_431310512.1">
    <property type="nucleotide sequence ID" value="NZ_BSUO01000001.1"/>
</dbReference>
<name>A0ABQ6IPB4_9MICO</name>
<keyword evidence="2" id="KW-0560">Oxidoreductase</keyword>
<evidence type="ECO:0000259" key="4">
    <source>
        <dbReference type="Pfam" id="PF02894"/>
    </source>
</evidence>
<keyword evidence="6" id="KW-1185">Reference proteome</keyword>
<dbReference type="Pfam" id="PF02894">
    <property type="entry name" value="GFO_IDH_MocA_C"/>
    <property type="match status" value="1"/>
</dbReference>
<dbReference type="InterPro" id="IPR000683">
    <property type="entry name" value="Gfo/Idh/MocA-like_OxRdtase_N"/>
</dbReference>
<evidence type="ECO:0000256" key="1">
    <source>
        <dbReference type="ARBA" id="ARBA00010928"/>
    </source>
</evidence>
<dbReference type="Gene3D" id="3.40.50.720">
    <property type="entry name" value="NAD(P)-binding Rossmann-like Domain"/>
    <property type="match status" value="1"/>
</dbReference>
<dbReference type="InterPro" id="IPR004104">
    <property type="entry name" value="Gfo/Idh/MocA-like_OxRdtase_C"/>
</dbReference>
<accession>A0ABQ6IPB4</accession>
<dbReference type="Pfam" id="PF01408">
    <property type="entry name" value="GFO_IDH_MocA"/>
    <property type="match status" value="1"/>
</dbReference>
<dbReference type="PANTHER" id="PTHR43708:SF5">
    <property type="entry name" value="CONSERVED EXPRESSED OXIDOREDUCTASE (EUROFUNG)-RELATED"/>
    <property type="match status" value="1"/>
</dbReference>
<dbReference type="InterPro" id="IPR036291">
    <property type="entry name" value="NAD(P)-bd_dom_sf"/>
</dbReference>
<feature type="domain" description="Gfo/Idh/MocA-like oxidoreductase N-terminal" evidence="3">
    <location>
        <begin position="5"/>
        <end position="82"/>
    </location>
</feature>
<evidence type="ECO:0000256" key="2">
    <source>
        <dbReference type="ARBA" id="ARBA00023002"/>
    </source>
</evidence>
<dbReference type="Gene3D" id="3.30.360.10">
    <property type="entry name" value="Dihydrodipicolinate Reductase, domain 2"/>
    <property type="match status" value="1"/>
</dbReference>
<evidence type="ECO:0000313" key="6">
    <source>
        <dbReference type="Proteomes" id="UP001157126"/>
    </source>
</evidence>
<comment type="caution">
    <text evidence="5">The sequence shown here is derived from an EMBL/GenBank/DDBJ whole genome shotgun (WGS) entry which is preliminary data.</text>
</comment>
<organism evidence="5 6">
    <name type="scientific">Mobilicoccus caccae</name>
    <dbReference type="NCBI Taxonomy" id="1859295"/>
    <lineage>
        <taxon>Bacteria</taxon>
        <taxon>Bacillati</taxon>
        <taxon>Actinomycetota</taxon>
        <taxon>Actinomycetes</taxon>
        <taxon>Micrococcales</taxon>
        <taxon>Dermatophilaceae</taxon>
        <taxon>Mobilicoccus</taxon>
    </lineage>
</organism>
<dbReference type="PANTHER" id="PTHR43708">
    <property type="entry name" value="CONSERVED EXPRESSED OXIDOREDUCTASE (EUROFUNG)"/>
    <property type="match status" value="1"/>
</dbReference>